<protein>
    <recommendedName>
        <fullName evidence="1">VOC domain-containing protein</fullName>
    </recommendedName>
</protein>
<name>A0A1L7TKE3_FUSMA</name>
<dbReference type="EMBL" id="FCQH01000007">
    <property type="protein sequence ID" value="CVK96115.1"/>
    <property type="molecule type" value="Genomic_DNA"/>
</dbReference>
<organism evidence="2 3">
    <name type="scientific">Fusarium mangiferae</name>
    <name type="common">Mango malformation disease fungus</name>
    <dbReference type="NCBI Taxonomy" id="192010"/>
    <lineage>
        <taxon>Eukaryota</taxon>
        <taxon>Fungi</taxon>
        <taxon>Dikarya</taxon>
        <taxon>Ascomycota</taxon>
        <taxon>Pezizomycotina</taxon>
        <taxon>Sordariomycetes</taxon>
        <taxon>Hypocreomycetidae</taxon>
        <taxon>Hypocreales</taxon>
        <taxon>Nectriaceae</taxon>
        <taxon>Fusarium</taxon>
        <taxon>Fusarium fujikuroi species complex</taxon>
    </lineage>
</organism>
<dbReference type="PROSITE" id="PS51819">
    <property type="entry name" value="VOC"/>
    <property type="match status" value="1"/>
</dbReference>
<accession>A0A1L7TKE3</accession>
<dbReference type="InterPro" id="IPR029068">
    <property type="entry name" value="Glyas_Bleomycin-R_OHBP_Dase"/>
</dbReference>
<dbReference type="InterPro" id="IPR037523">
    <property type="entry name" value="VOC_core"/>
</dbReference>
<dbReference type="Proteomes" id="UP000184255">
    <property type="component" value="Unassembled WGS sequence"/>
</dbReference>
<feature type="domain" description="VOC" evidence="1">
    <location>
        <begin position="17"/>
        <end position="167"/>
    </location>
</feature>
<dbReference type="AlphaFoldDB" id="A0A1L7TKE3"/>
<dbReference type="Gene3D" id="3.10.180.10">
    <property type="entry name" value="2,3-Dihydroxybiphenyl 1,2-Dioxygenase, domain 1"/>
    <property type="match status" value="1"/>
</dbReference>
<comment type="caution">
    <text evidence="2">The sequence shown here is derived from an EMBL/GenBank/DDBJ whole genome shotgun (WGS) entry which is preliminary data.</text>
</comment>
<reference evidence="3" key="1">
    <citation type="journal article" date="2016" name="Genome Biol. Evol.">
        <title>Comparative 'omics' of the Fusarium fujikuroi species complex highlights differences in genetic potential and metabolite synthesis.</title>
        <authorList>
            <person name="Niehaus E.-M."/>
            <person name="Muensterkoetter M."/>
            <person name="Proctor R.H."/>
            <person name="Brown D.W."/>
            <person name="Sharon A."/>
            <person name="Idan Y."/>
            <person name="Oren-Young L."/>
            <person name="Sieber C.M."/>
            <person name="Novak O."/>
            <person name="Pencik A."/>
            <person name="Tarkowska D."/>
            <person name="Hromadova K."/>
            <person name="Freeman S."/>
            <person name="Maymon M."/>
            <person name="Elazar M."/>
            <person name="Youssef S.A."/>
            <person name="El-Shabrawy E.S.M."/>
            <person name="Shalaby A.B.A."/>
            <person name="Houterman P."/>
            <person name="Brock N.L."/>
            <person name="Burkhardt I."/>
            <person name="Tsavkelova E.A."/>
            <person name="Dickschat J.S."/>
            <person name="Galuszka P."/>
            <person name="Gueldener U."/>
            <person name="Tudzynski B."/>
        </authorList>
    </citation>
    <scope>NUCLEOTIDE SEQUENCE [LARGE SCALE GENOMIC DNA]</scope>
    <source>
        <strain evidence="3">MRC7560</strain>
    </source>
</reference>
<dbReference type="RefSeq" id="XP_041683895.1">
    <property type="nucleotide sequence ID" value="XM_041833543.1"/>
</dbReference>
<gene>
    <name evidence="2" type="ORF">FMAN_14001</name>
</gene>
<sequence>MALGVTAKTVQEPTNRPINHIAISCPDIEGLVKWYKSVLGFEVIGDIQHCIRAKDPAPFETIFVSYPVSLQELKFAILTTGNGVCIECFQFIDPPPKPRDGDFEYTRAGFFHICVTDRNPEILAKNIVDEGGKALGGWMDYSIFGLEGHKGIYTQDPWGNVVEIMSLSLERVSSTGTALMNAAKPLPAGKL</sequence>
<proteinExistence type="predicted"/>
<dbReference type="Pfam" id="PF00903">
    <property type="entry name" value="Glyoxalase"/>
    <property type="match status" value="1"/>
</dbReference>
<dbReference type="SUPFAM" id="SSF54593">
    <property type="entry name" value="Glyoxalase/Bleomycin resistance protein/Dihydroxybiphenyl dioxygenase"/>
    <property type="match status" value="1"/>
</dbReference>
<evidence type="ECO:0000313" key="2">
    <source>
        <dbReference type="EMBL" id="CVK96115.1"/>
    </source>
</evidence>
<keyword evidence="3" id="KW-1185">Reference proteome</keyword>
<dbReference type="InterPro" id="IPR004360">
    <property type="entry name" value="Glyas_Fos-R_dOase_dom"/>
</dbReference>
<evidence type="ECO:0000259" key="1">
    <source>
        <dbReference type="PROSITE" id="PS51819"/>
    </source>
</evidence>
<dbReference type="GeneID" id="65093250"/>
<dbReference type="VEuPathDB" id="FungiDB:FMAN_14001"/>
<evidence type="ECO:0000313" key="3">
    <source>
        <dbReference type="Proteomes" id="UP000184255"/>
    </source>
</evidence>